<reference evidence="3 4" key="1">
    <citation type="journal article" date="2024" name="Environ. Microbiol.">
        <title>Novel evolutionary insights on the interactions of the Holosporales (Alphaproteobacteria) with eukaryotic hosts from comparative genomics.</title>
        <authorList>
            <person name="Giovannini M."/>
            <person name="Petroni G."/>
            <person name="Castelli M."/>
        </authorList>
    </citation>
    <scope>NUCLEOTIDE SEQUENCE [LARGE SCALE GENOMIC DNA]</scope>
    <source>
        <strain evidence="3 4">US_Bl 15I1</strain>
    </source>
</reference>
<evidence type="ECO:0000256" key="2">
    <source>
        <dbReference type="ARBA" id="ARBA00022840"/>
    </source>
</evidence>
<accession>A0ABZ2C5B3</accession>
<evidence type="ECO:0000313" key="3">
    <source>
        <dbReference type="EMBL" id="WVX66853.1"/>
    </source>
</evidence>
<keyword evidence="1" id="KW-0547">Nucleotide-binding</keyword>
<dbReference type="InterPro" id="IPR005654">
    <property type="entry name" value="ATPase_AFG1-like"/>
</dbReference>
<dbReference type="Gene3D" id="3.40.50.300">
    <property type="entry name" value="P-loop containing nucleotide triphosphate hydrolases"/>
    <property type="match status" value="1"/>
</dbReference>
<protein>
    <submittedName>
        <fullName evidence="3">ZapE-like AFG1-like ATPase</fullName>
    </submittedName>
</protein>
<keyword evidence="4" id="KW-1185">Reference proteome</keyword>
<dbReference type="PANTHER" id="PTHR12169:SF6">
    <property type="entry name" value="AFG1-LIKE ATPASE"/>
    <property type="match status" value="1"/>
</dbReference>
<dbReference type="NCBIfam" id="NF040713">
    <property type="entry name" value="ZapE"/>
    <property type="match status" value="1"/>
</dbReference>
<name>A0ABZ2C5B3_9PROT</name>
<dbReference type="Proteomes" id="UP001330434">
    <property type="component" value="Chromosome"/>
</dbReference>
<keyword evidence="2" id="KW-0067">ATP-binding</keyword>
<dbReference type="PANTHER" id="PTHR12169">
    <property type="entry name" value="ATPASE N2B"/>
    <property type="match status" value="1"/>
</dbReference>
<sequence length="304" mass="35469">MAPSKWSLFKKKSRKIKGIYLWGSVGRGKTCLMDLFYDSVSNIKKERVHFHAFMQEIHARISQVKSLDVVADEISNRTQVLCFDEFQVTNITDAMIMSRFFRRLFERDVVMVMTSNVEPSKLYENGLSREHFLPFIALLSESLEILHIKEGKDYRRGPGERFFYEISTHWDQLTQDATESTAVLKKGQRSLVVEKSKGDYAWFSFADLCARPLGVRDYLLLSQNYKGVFIDHIPELSSSDRNEAHRLMALVDVLYERKIPLYYNATVSPDLLYPEGEGAKAFERTASRLYEMRKWYKNYDQTNS</sequence>
<evidence type="ECO:0000256" key="1">
    <source>
        <dbReference type="ARBA" id="ARBA00022741"/>
    </source>
</evidence>
<dbReference type="InterPro" id="IPR027417">
    <property type="entry name" value="P-loop_NTPase"/>
</dbReference>
<dbReference type="SUPFAM" id="SSF52540">
    <property type="entry name" value="P-loop containing nucleoside triphosphate hydrolases"/>
    <property type="match status" value="1"/>
</dbReference>
<gene>
    <name evidence="3" type="ORF">Bealeia1_01042</name>
</gene>
<dbReference type="EMBL" id="CP133270">
    <property type="protein sequence ID" value="WVX66853.1"/>
    <property type="molecule type" value="Genomic_DNA"/>
</dbReference>
<organism evidence="3 4">
    <name type="scientific">Candidatus Bealeia paramacronuclearis</name>
    <dbReference type="NCBI Taxonomy" id="1921001"/>
    <lineage>
        <taxon>Bacteria</taxon>
        <taxon>Pseudomonadati</taxon>
        <taxon>Pseudomonadota</taxon>
        <taxon>Alphaproteobacteria</taxon>
        <taxon>Holosporales</taxon>
        <taxon>Holosporaceae</taxon>
        <taxon>Candidatus Bealeia</taxon>
    </lineage>
</organism>
<evidence type="ECO:0000313" key="4">
    <source>
        <dbReference type="Proteomes" id="UP001330434"/>
    </source>
</evidence>
<proteinExistence type="predicted"/>
<dbReference type="Pfam" id="PF03969">
    <property type="entry name" value="AFG1_ATPase"/>
    <property type="match status" value="1"/>
</dbReference>